<proteinExistence type="inferred from homology"/>
<keyword evidence="6 14" id="KW-1133">Transmembrane helix</keyword>
<keyword evidence="5 13" id="KW-0378">Hydrolase</keyword>
<comment type="subcellular location">
    <subcellularLocation>
        <location evidence="1">Mitochondrion outer membrane</location>
        <topology evidence="1">Single-pass membrane protein</topology>
    </subcellularLocation>
</comment>
<dbReference type="InterPro" id="IPR022422">
    <property type="entry name" value="MAS20_rcpt_metazoan"/>
</dbReference>
<dbReference type="GO" id="GO:0016787">
    <property type="term" value="F:hydrolase activity"/>
    <property type="evidence" value="ECO:0007669"/>
    <property type="project" value="UniProtKB-KW"/>
</dbReference>
<evidence type="ECO:0000256" key="3">
    <source>
        <dbReference type="ARBA" id="ARBA00022692"/>
    </source>
</evidence>
<evidence type="ECO:0000256" key="11">
    <source>
        <dbReference type="ARBA" id="ARBA00035393"/>
    </source>
</evidence>
<evidence type="ECO:0000256" key="7">
    <source>
        <dbReference type="ARBA" id="ARBA00023128"/>
    </source>
</evidence>
<evidence type="ECO:0000256" key="12">
    <source>
        <dbReference type="ARBA" id="ARBA00048204"/>
    </source>
</evidence>
<organism evidence="15">
    <name type="scientific">Rodentolepis nana</name>
    <name type="common">Dwarf tapeworm</name>
    <name type="synonym">Hymenolepis nana</name>
    <dbReference type="NCBI Taxonomy" id="102285"/>
    <lineage>
        <taxon>Eukaryota</taxon>
        <taxon>Metazoa</taxon>
        <taxon>Spiralia</taxon>
        <taxon>Lophotrochozoa</taxon>
        <taxon>Platyhelminthes</taxon>
        <taxon>Cestoda</taxon>
        <taxon>Eucestoda</taxon>
        <taxon>Cyclophyllidea</taxon>
        <taxon>Hymenolepididae</taxon>
        <taxon>Rodentolepis</taxon>
    </lineage>
</organism>
<dbReference type="GO" id="GO:0005742">
    <property type="term" value="C:mitochondrial outer membrane translocase complex"/>
    <property type="evidence" value="ECO:0007669"/>
    <property type="project" value="InterPro"/>
</dbReference>
<comment type="similarity">
    <text evidence="9 13">Belongs to the QNG1 protein family.</text>
</comment>
<feature type="transmembrane region" description="Helical" evidence="14">
    <location>
        <begin position="312"/>
        <end position="337"/>
    </location>
</feature>
<feature type="transmembrane region" description="Helical" evidence="14">
    <location>
        <begin position="12"/>
        <end position="31"/>
    </location>
</feature>
<comment type="function">
    <text evidence="13">Catalyzes the hydrolysis of queuosine 5'-phosphate, releasing the nucleobase queuine (q). Is required for salvage of queuine from exogenous queuosine (Q) that is imported and then converted to queuosine 5'-phosphate intracellularly.</text>
</comment>
<keyword evidence="3 14" id="KW-0812">Transmembrane</keyword>
<dbReference type="InterPro" id="IPR023392">
    <property type="entry name" value="Tom20_dom_sf"/>
</dbReference>
<protein>
    <recommendedName>
        <fullName evidence="10 13">Queuosine 5'-phosphate N-glycosylase/hydrolase</fullName>
        <ecNumber evidence="13">3.2.2.-</ecNumber>
    </recommendedName>
    <alternativeName>
        <fullName evidence="11 13">Queuosine-nucleotide N-glycosylase/hydrolase</fullName>
    </alternativeName>
</protein>
<name>A0A0R3TMU1_RODNA</name>
<feature type="transmembrane region" description="Helical" evidence="14">
    <location>
        <begin position="179"/>
        <end position="201"/>
    </location>
</feature>
<dbReference type="Gene3D" id="1.20.960.10">
    <property type="entry name" value="Mitochondrial outer membrane translocase complex, subunit Tom20 domain"/>
    <property type="match status" value="1"/>
</dbReference>
<dbReference type="EC" id="3.2.2.-" evidence="13"/>
<accession>A0A0R3TMU1</accession>
<comment type="catalytic activity">
    <reaction evidence="12 13">
        <text>queuosine 5'-phosphate + H2O = queuine + D-ribose 5-phosphate</text>
        <dbReference type="Rhea" id="RHEA:75387"/>
        <dbReference type="ChEBI" id="CHEBI:15377"/>
        <dbReference type="ChEBI" id="CHEBI:17433"/>
        <dbReference type="ChEBI" id="CHEBI:78346"/>
        <dbReference type="ChEBI" id="CHEBI:194371"/>
    </reaction>
    <physiologicalReaction direction="left-to-right" evidence="12 13">
        <dbReference type="Rhea" id="RHEA:75388"/>
    </physiologicalReaction>
</comment>
<evidence type="ECO:0000256" key="1">
    <source>
        <dbReference type="ARBA" id="ARBA00004572"/>
    </source>
</evidence>
<dbReference type="GO" id="GO:0006605">
    <property type="term" value="P:protein targeting"/>
    <property type="evidence" value="ECO:0007669"/>
    <property type="project" value="InterPro"/>
</dbReference>
<reference evidence="15" key="1">
    <citation type="submission" date="2017-02" db="UniProtKB">
        <authorList>
            <consortium name="WormBaseParasite"/>
        </authorList>
    </citation>
    <scope>IDENTIFICATION</scope>
</reference>
<dbReference type="STRING" id="102285.A0A0R3TMU1"/>
<sequence length="760" mass="85731">LTWILTMVSNLVKLAAVGAAASFIGYCIYFDHKRRSDPNFRAKLIQKRKEQALAAQKASIPQLPSFNDPRAVHKFFLDQISAGETALAACNVDEAVTHFAYAIVVCGQPTHLLQVLQASLSPNIFSKVVSALPEIRKVTNLFAIIAFLQDRPSYKKAKHIFEYLNANLTFFVMQISKQLLIFLTITCTLCSLCASSSLSMFSKQETVVKSDENNVGVNPVSTSHVILVRSIWNQIQSAFPDDFTSSSSIEAEFFVKLNREDILILKRFVEHSPGVSPESVNEIFSRFLFPSDIKDNDTFELTPHHFLFALPFVFYLIYLKFGLILLIIMTVLCIASYELYLKGVAKRHALISRLPSLPEHCLPYSQQSILTKLSSFTPFVNSQDECIKYFELQMTPLFADLRPDRIIFLVFQDFAESFGSTIGDMSLGPRESARFIAKSADHVKINLRAIPELAEKFYESLLGGKFGDTWDELPLHPRGGGAFTANWVFVLDSLNFSFWTDKAPKYMVEYKSERHTGYPALCAVLNRAIDNGINLVDPKVLVGLTKSDLEDIFKSASSSPIPLLDERLEILHTNGKVLLDEFGGCFTNCLKACDGSAAKLIQLVCEKFPSFRDEATYKGQKVLLYKRVQILVADLWLAFKGESYGHFKDIDNLTAFADYRVPQVLNFFKVLEYDEELMTKLKNHELLESKSALEVEIRGCCLQAVELLNEATKALLAERGNTGVVCNSIIADNFLWLYRRKMAKEVEEGAPMHRTRCIFY</sequence>
<evidence type="ECO:0000256" key="4">
    <source>
        <dbReference type="ARBA" id="ARBA00022787"/>
    </source>
</evidence>
<evidence type="ECO:0000256" key="9">
    <source>
        <dbReference type="ARBA" id="ARBA00035119"/>
    </source>
</evidence>
<dbReference type="Pfam" id="PF10343">
    <property type="entry name" value="Q_salvage"/>
    <property type="match status" value="1"/>
</dbReference>
<dbReference type="PANTHER" id="PTHR21314">
    <property type="entry name" value="QUEUOSINE 5'-PHOSPHATE N-GLYCOSYLASE_HYDROLASE-RELATED"/>
    <property type="match status" value="1"/>
</dbReference>
<dbReference type="PANTHER" id="PTHR21314:SF0">
    <property type="entry name" value="QUEUOSINE 5'-PHOSPHATE N-GLYCOSYLASE_HYDROLASE"/>
    <property type="match status" value="1"/>
</dbReference>
<dbReference type="InterPro" id="IPR019438">
    <property type="entry name" value="Q_salvage"/>
</dbReference>
<evidence type="ECO:0000256" key="2">
    <source>
        <dbReference type="ARBA" id="ARBA00005792"/>
    </source>
</evidence>
<evidence type="ECO:0000256" key="6">
    <source>
        <dbReference type="ARBA" id="ARBA00022989"/>
    </source>
</evidence>
<evidence type="ECO:0000256" key="5">
    <source>
        <dbReference type="ARBA" id="ARBA00022801"/>
    </source>
</evidence>
<evidence type="ECO:0000313" key="15">
    <source>
        <dbReference type="WBParaSite" id="HNAJ_0000865901-mRNA-1"/>
    </source>
</evidence>
<dbReference type="WBParaSite" id="HNAJ_0000865901-mRNA-1">
    <property type="protein sequence ID" value="HNAJ_0000865901-mRNA-1"/>
    <property type="gene ID" value="HNAJ_0000865901"/>
</dbReference>
<evidence type="ECO:0000256" key="8">
    <source>
        <dbReference type="ARBA" id="ARBA00023136"/>
    </source>
</evidence>
<comment type="similarity">
    <text evidence="2">Belongs to the Tom20 family.</text>
</comment>
<dbReference type="SUPFAM" id="SSF47157">
    <property type="entry name" value="Mitochondrial import receptor subunit Tom20"/>
    <property type="match status" value="1"/>
</dbReference>
<dbReference type="PRINTS" id="PR00351">
    <property type="entry name" value="OM20RECEPTOR"/>
</dbReference>
<dbReference type="GO" id="GO:0006400">
    <property type="term" value="P:tRNA modification"/>
    <property type="evidence" value="ECO:0007669"/>
    <property type="project" value="TreeGrafter"/>
</dbReference>
<keyword evidence="8 14" id="KW-0472">Membrane</keyword>
<dbReference type="InterPro" id="IPR002056">
    <property type="entry name" value="MAS20"/>
</dbReference>
<evidence type="ECO:0000256" key="13">
    <source>
        <dbReference type="RuleBase" id="RU365002"/>
    </source>
</evidence>
<dbReference type="AlphaFoldDB" id="A0A0R3TMU1"/>
<dbReference type="PRINTS" id="PR01989">
    <property type="entry name" value="EUOM20RECPTR"/>
</dbReference>
<keyword evidence="7" id="KW-0496">Mitochondrion</keyword>
<evidence type="ECO:0000256" key="10">
    <source>
        <dbReference type="ARBA" id="ARBA00035306"/>
    </source>
</evidence>
<dbReference type="Pfam" id="PF02064">
    <property type="entry name" value="MAS20"/>
    <property type="match status" value="1"/>
</dbReference>
<dbReference type="GO" id="GO:0006886">
    <property type="term" value="P:intracellular protein transport"/>
    <property type="evidence" value="ECO:0007669"/>
    <property type="project" value="InterPro"/>
</dbReference>
<evidence type="ECO:0000256" key="14">
    <source>
        <dbReference type="SAM" id="Phobius"/>
    </source>
</evidence>
<keyword evidence="4" id="KW-1000">Mitochondrion outer membrane</keyword>